<evidence type="ECO:0000313" key="9">
    <source>
        <dbReference type="WBParaSite" id="BXY_1411100.1"/>
    </source>
</evidence>
<dbReference type="Pfam" id="PF02338">
    <property type="entry name" value="OTU"/>
    <property type="match status" value="1"/>
</dbReference>
<dbReference type="EMBL" id="CAJFDI010000006">
    <property type="protein sequence ID" value="CAD5234286.1"/>
    <property type="molecule type" value="Genomic_DNA"/>
</dbReference>
<name>A0A1I7SM27_BURXY</name>
<dbReference type="InterPro" id="IPR049772">
    <property type="entry name" value="OTU_OTUD6"/>
</dbReference>
<feature type="compositionally biased region" description="Basic and acidic residues" evidence="3">
    <location>
        <begin position="8"/>
        <end position="20"/>
    </location>
</feature>
<feature type="region of interest" description="Disordered" evidence="3">
    <location>
        <begin position="60"/>
        <end position="126"/>
    </location>
</feature>
<dbReference type="PANTHER" id="PTHR12419">
    <property type="entry name" value="OTU DOMAIN CONTAINING PROTEIN"/>
    <property type="match status" value="1"/>
</dbReference>
<keyword evidence="1" id="KW-0378">Hydrolase</keyword>
<dbReference type="eggNOG" id="KOG2606">
    <property type="taxonomic scope" value="Eukaryota"/>
</dbReference>
<evidence type="ECO:0000313" key="7">
    <source>
        <dbReference type="Proteomes" id="UP000095284"/>
    </source>
</evidence>
<dbReference type="InterPro" id="IPR003323">
    <property type="entry name" value="OTU_dom"/>
</dbReference>
<sequence length="282" mass="31575">MPSETEEDLKARHSQEKKDLVAQVTSLKRSFNKNDSKRKKEVQAQVQKLENDLKVRHERELNDLVSQTSTLKITEDKPVPQNEVKSEDGGEKKRTKAQKNREKKEEKDRRMREAMKQDALNAATGKGALESEKIRSILEERGLKLVDILPDGDCMYNALADQLSIQDPASTITGEGVRELTANHLIANKDTFLPFLGNGDLDDEGFEDYCNKVRNPCRDGGEWGGSPELQAISTALEKPVEVLHADGAPHCFGENFAGPPLVLTYHRYAYTLGEHYNSTAKA</sequence>
<feature type="domain" description="OTU" evidence="4">
    <location>
        <begin position="143"/>
        <end position="282"/>
    </location>
</feature>
<dbReference type="WBParaSite" id="BXY_1411100.1">
    <property type="protein sequence ID" value="BXY_1411100.1"/>
    <property type="gene ID" value="BXY_1411100"/>
</dbReference>
<dbReference type="Gene3D" id="3.90.70.80">
    <property type="match status" value="1"/>
</dbReference>
<dbReference type="Proteomes" id="UP000095284">
    <property type="component" value="Unplaced"/>
</dbReference>
<dbReference type="SMR" id="A0A1I7SM27"/>
<dbReference type="Proteomes" id="UP000659654">
    <property type="component" value="Unassembled WGS sequence"/>
</dbReference>
<dbReference type="PROSITE" id="PS50802">
    <property type="entry name" value="OTU"/>
    <property type="match status" value="1"/>
</dbReference>
<dbReference type="OrthoDB" id="415023at2759"/>
<feature type="compositionally biased region" description="Basic and acidic residues" evidence="3">
    <location>
        <begin position="73"/>
        <end position="92"/>
    </location>
</feature>
<keyword evidence="2" id="KW-0175">Coiled coil</keyword>
<feature type="region of interest" description="Disordered" evidence="3">
    <location>
        <begin position="1"/>
        <end position="22"/>
    </location>
</feature>
<evidence type="ECO:0000313" key="6">
    <source>
        <dbReference type="EMBL" id="CAG9129975.1"/>
    </source>
</evidence>
<dbReference type="GO" id="GO:0004843">
    <property type="term" value="F:cysteine-type deubiquitinase activity"/>
    <property type="evidence" value="ECO:0007669"/>
    <property type="project" value="TreeGrafter"/>
</dbReference>
<evidence type="ECO:0000313" key="5">
    <source>
        <dbReference type="EMBL" id="CAD5234286.1"/>
    </source>
</evidence>
<dbReference type="AlphaFoldDB" id="A0A1I7SM27"/>
<organism evidence="7 9">
    <name type="scientific">Bursaphelenchus xylophilus</name>
    <name type="common">Pinewood nematode worm</name>
    <name type="synonym">Aphelenchoides xylophilus</name>
    <dbReference type="NCBI Taxonomy" id="6326"/>
    <lineage>
        <taxon>Eukaryota</taxon>
        <taxon>Metazoa</taxon>
        <taxon>Ecdysozoa</taxon>
        <taxon>Nematoda</taxon>
        <taxon>Chromadorea</taxon>
        <taxon>Rhabditida</taxon>
        <taxon>Tylenchina</taxon>
        <taxon>Tylenchomorpha</taxon>
        <taxon>Aphelenchoidea</taxon>
        <taxon>Aphelenchoididae</taxon>
        <taxon>Bursaphelenchus</taxon>
    </lineage>
</organism>
<feature type="compositionally biased region" description="Basic and acidic residues" evidence="3">
    <location>
        <begin position="99"/>
        <end position="116"/>
    </location>
</feature>
<keyword evidence="8" id="KW-1185">Reference proteome</keyword>
<evidence type="ECO:0000259" key="4">
    <source>
        <dbReference type="PROSITE" id="PS50802"/>
    </source>
</evidence>
<evidence type="ECO:0000256" key="1">
    <source>
        <dbReference type="ARBA" id="ARBA00022801"/>
    </source>
</evidence>
<accession>A0A1I7SM27</accession>
<dbReference type="Proteomes" id="UP000582659">
    <property type="component" value="Unassembled WGS sequence"/>
</dbReference>
<reference evidence="6" key="2">
    <citation type="submission" date="2020-08" db="EMBL/GenBank/DDBJ databases">
        <authorList>
            <person name="Kikuchi T."/>
        </authorList>
    </citation>
    <scope>NUCLEOTIDE SEQUENCE</scope>
    <source>
        <strain evidence="5">Ka4C1</strain>
    </source>
</reference>
<feature type="coiled-coil region" evidence="2">
    <location>
        <begin position="32"/>
        <end position="59"/>
    </location>
</feature>
<proteinExistence type="predicted"/>
<dbReference type="PANTHER" id="PTHR12419:SF10">
    <property type="entry name" value="DEUBIQUITINASE OTUD6B"/>
    <property type="match status" value="1"/>
</dbReference>
<dbReference type="CDD" id="cd22761">
    <property type="entry name" value="OTU_OTUD6"/>
    <property type="match status" value="1"/>
</dbReference>
<protein>
    <submittedName>
        <fullName evidence="5">(pine wood nematode) hypothetical protein</fullName>
    </submittedName>
    <submittedName>
        <fullName evidence="9">OTU domain-containing protein</fullName>
    </submittedName>
</protein>
<evidence type="ECO:0000256" key="3">
    <source>
        <dbReference type="SAM" id="MobiDB-lite"/>
    </source>
</evidence>
<dbReference type="EMBL" id="CAJFCV020000006">
    <property type="protein sequence ID" value="CAG9129975.1"/>
    <property type="molecule type" value="Genomic_DNA"/>
</dbReference>
<gene>
    <name evidence="5" type="ORF">BXYJ_LOCUS14377</name>
</gene>
<dbReference type="SUPFAM" id="SSF54001">
    <property type="entry name" value="Cysteine proteinases"/>
    <property type="match status" value="1"/>
</dbReference>
<dbReference type="GO" id="GO:0016579">
    <property type="term" value="P:protein deubiquitination"/>
    <property type="evidence" value="ECO:0007669"/>
    <property type="project" value="TreeGrafter"/>
</dbReference>
<evidence type="ECO:0000313" key="8">
    <source>
        <dbReference type="Proteomes" id="UP000659654"/>
    </source>
</evidence>
<dbReference type="InterPro" id="IPR050704">
    <property type="entry name" value="Peptidase_C85-like"/>
</dbReference>
<evidence type="ECO:0000256" key="2">
    <source>
        <dbReference type="SAM" id="Coils"/>
    </source>
</evidence>
<reference evidence="9" key="1">
    <citation type="submission" date="2016-11" db="UniProtKB">
        <authorList>
            <consortium name="WormBaseParasite"/>
        </authorList>
    </citation>
    <scope>IDENTIFICATION</scope>
</reference>
<dbReference type="InterPro" id="IPR038765">
    <property type="entry name" value="Papain-like_cys_pep_sf"/>
</dbReference>